<dbReference type="InterPro" id="IPR003594">
    <property type="entry name" value="HATPase_dom"/>
</dbReference>
<evidence type="ECO:0000256" key="1">
    <source>
        <dbReference type="ARBA" id="ARBA00000085"/>
    </source>
</evidence>
<feature type="coiled-coil region" evidence="9">
    <location>
        <begin position="17"/>
        <end position="44"/>
    </location>
</feature>
<dbReference type="InterPro" id="IPR003661">
    <property type="entry name" value="HisK_dim/P_dom"/>
</dbReference>
<keyword evidence="3" id="KW-0597">Phosphoprotein</keyword>
<dbReference type="AlphaFoldDB" id="A0A3G3IPD6"/>
<keyword evidence="9" id="KW-0175">Coiled coil</keyword>
<evidence type="ECO:0000313" key="12">
    <source>
        <dbReference type="EMBL" id="AYQ57671.1"/>
    </source>
</evidence>
<dbReference type="PROSITE" id="PS50109">
    <property type="entry name" value="HIS_KIN"/>
    <property type="match status" value="1"/>
</dbReference>
<dbReference type="InterPro" id="IPR013767">
    <property type="entry name" value="PAS_fold"/>
</dbReference>
<name>A0A3G3IPD6_9GAMM</name>
<evidence type="ECO:0000256" key="6">
    <source>
        <dbReference type="ARBA" id="ARBA00022777"/>
    </source>
</evidence>
<proteinExistence type="predicted"/>
<dbReference type="Proteomes" id="UP000278334">
    <property type="component" value="Chromosome"/>
</dbReference>
<evidence type="ECO:0000256" key="8">
    <source>
        <dbReference type="ARBA" id="ARBA00023012"/>
    </source>
</evidence>
<keyword evidence="4" id="KW-0808">Transferase</keyword>
<dbReference type="InterPro" id="IPR035965">
    <property type="entry name" value="PAS-like_dom_sf"/>
</dbReference>
<dbReference type="GO" id="GO:0005524">
    <property type="term" value="F:ATP binding"/>
    <property type="evidence" value="ECO:0007669"/>
    <property type="project" value="UniProtKB-KW"/>
</dbReference>
<keyword evidence="7" id="KW-0067">ATP-binding</keyword>
<organism evidence="12 13">
    <name type="scientific">Bathymodiolus thermophilus thioautotrophic gill symbiont</name>
    <dbReference type="NCBI Taxonomy" id="2360"/>
    <lineage>
        <taxon>Bacteria</taxon>
        <taxon>Pseudomonadati</taxon>
        <taxon>Pseudomonadota</taxon>
        <taxon>Gammaproteobacteria</taxon>
        <taxon>sulfur-oxidizing symbionts</taxon>
    </lineage>
</organism>
<reference evidence="12 13" key="1">
    <citation type="submission" date="2017-11" db="EMBL/GenBank/DDBJ databases">
        <title>Genome sequence of the bacterial symbiont EPR9N from a vent mussel Bathymodiolus thermophilus.</title>
        <authorList>
            <person name="Won Y.-J."/>
        </authorList>
    </citation>
    <scope>NUCLEOTIDE SEQUENCE [LARGE SCALE GENOMIC DNA]</scope>
    <source>
        <strain evidence="12 13">EPR9N</strain>
    </source>
</reference>
<dbReference type="PRINTS" id="PR00344">
    <property type="entry name" value="BCTRLSENSOR"/>
</dbReference>
<dbReference type="Gene3D" id="3.30.565.10">
    <property type="entry name" value="Histidine kinase-like ATPase, C-terminal domain"/>
    <property type="match status" value="1"/>
</dbReference>
<dbReference type="RefSeq" id="WP_122952083.1">
    <property type="nucleotide sequence ID" value="NZ_CP024634.1"/>
</dbReference>
<dbReference type="InterPro" id="IPR036890">
    <property type="entry name" value="HATPase_C_sf"/>
</dbReference>
<dbReference type="InterPro" id="IPR000014">
    <property type="entry name" value="PAS"/>
</dbReference>
<evidence type="ECO:0000259" key="10">
    <source>
        <dbReference type="PROSITE" id="PS50109"/>
    </source>
</evidence>
<evidence type="ECO:0000256" key="5">
    <source>
        <dbReference type="ARBA" id="ARBA00022741"/>
    </source>
</evidence>
<dbReference type="PROSITE" id="PS50112">
    <property type="entry name" value="PAS"/>
    <property type="match status" value="1"/>
</dbReference>
<evidence type="ECO:0000313" key="13">
    <source>
        <dbReference type="Proteomes" id="UP000278334"/>
    </source>
</evidence>
<dbReference type="InterPro" id="IPR005467">
    <property type="entry name" value="His_kinase_dom"/>
</dbReference>
<evidence type="ECO:0000259" key="11">
    <source>
        <dbReference type="PROSITE" id="PS50112"/>
    </source>
</evidence>
<dbReference type="PANTHER" id="PTHR43065:SF42">
    <property type="entry name" value="TWO-COMPONENT SENSOR PPRA"/>
    <property type="match status" value="1"/>
</dbReference>
<dbReference type="SMART" id="SM00387">
    <property type="entry name" value="HATPase_c"/>
    <property type="match status" value="1"/>
</dbReference>
<keyword evidence="6" id="KW-0418">Kinase</keyword>
<dbReference type="Gene3D" id="3.30.450.20">
    <property type="entry name" value="PAS domain"/>
    <property type="match status" value="1"/>
</dbReference>
<sequence length="424" mass="48078">MKEANQQFNEAAWVEVMNQVEKTYSLLSKNQQELEDKNSSLETTQVFLSNIMSSMTDVLLVCDQDGLVVQCNNAFKTQLNHIEKEILGTHFSQLLNLDATLLLRLKERKNLQDVNLDIKFGDFNKSEKYNVSCCIRRDSRLRMLGYVFIGRPIGELIRAHEKLQLTHTQLKKSQNRLVESEKMASLGRLVSGIVHEINNPVSFVYGNIYELSQSFDILKQQIVNNNKPPEREVQEIFDDLPELMAGTIEGLERITDIITGLRNFSTIYKEEFQKIKLDSVMKTAVLWTQKSQQKPIEIDNNIQKGLFIFANTGKLHQLFVNLMQNAIHALESIDNPVLSIHSIVEKDTVKIDFIDNGIGIEQSKLSRIFDPFFSTKETGEGMGLGLYICYNIVQEFGGSLSAKNNIGQGLTLTLVLPLVGDDNA</sequence>
<evidence type="ECO:0000256" key="4">
    <source>
        <dbReference type="ARBA" id="ARBA00022679"/>
    </source>
</evidence>
<dbReference type="GO" id="GO:0006355">
    <property type="term" value="P:regulation of DNA-templated transcription"/>
    <property type="evidence" value="ECO:0007669"/>
    <property type="project" value="InterPro"/>
</dbReference>
<dbReference type="CDD" id="cd00082">
    <property type="entry name" value="HisKA"/>
    <property type="match status" value="1"/>
</dbReference>
<dbReference type="InterPro" id="IPR004358">
    <property type="entry name" value="Sig_transdc_His_kin-like_C"/>
</dbReference>
<dbReference type="Gene3D" id="1.10.287.130">
    <property type="match status" value="1"/>
</dbReference>
<keyword evidence="5" id="KW-0547">Nucleotide-binding</keyword>
<evidence type="ECO:0000256" key="3">
    <source>
        <dbReference type="ARBA" id="ARBA00022553"/>
    </source>
</evidence>
<dbReference type="EMBL" id="CP024634">
    <property type="protein sequence ID" value="AYQ57671.1"/>
    <property type="molecule type" value="Genomic_DNA"/>
</dbReference>
<evidence type="ECO:0000256" key="2">
    <source>
        <dbReference type="ARBA" id="ARBA00012438"/>
    </source>
</evidence>
<dbReference type="EC" id="2.7.13.3" evidence="2"/>
<dbReference type="Pfam" id="PF02518">
    <property type="entry name" value="HATPase_c"/>
    <property type="match status" value="1"/>
</dbReference>
<dbReference type="Pfam" id="PF00989">
    <property type="entry name" value="PAS"/>
    <property type="match status" value="1"/>
</dbReference>
<comment type="catalytic activity">
    <reaction evidence="1">
        <text>ATP + protein L-histidine = ADP + protein N-phospho-L-histidine.</text>
        <dbReference type="EC" id="2.7.13.3"/>
    </reaction>
</comment>
<evidence type="ECO:0000256" key="9">
    <source>
        <dbReference type="SAM" id="Coils"/>
    </source>
</evidence>
<dbReference type="SUPFAM" id="SSF55874">
    <property type="entry name" value="ATPase domain of HSP90 chaperone/DNA topoisomerase II/histidine kinase"/>
    <property type="match status" value="1"/>
</dbReference>
<keyword evidence="8" id="KW-0902">Two-component regulatory system</keyword>
<dbReference type="SUPFAM" id="SSF55785">
    <property type="entry name" value="PYP-like sensor domain (PAS domain)"/>
    <property type="match status" value="1"/>
</dbReference>
<feature type="domain" description="Histidine kinase" evidence="10">
    <location>
        <begin position="192"/>
        <end position="420"/>
    </location>
</feature>
<gene>
    <name evidence="12" type="ORF">MS2017_2013</name>
</gene>
<protein>
    <recommendedName>
        <fullName evidence="2">histidine kinase</fullName>
        <ecNumber evidence="2">2.7.13.3</ecNumber>
    </recommendedName>
</protein>
<dbReference type="KEGG" id="bthg:MS2017_2013"/>
<evidence type="ECO:0000256" key="7">
    <source>
        <dbReference type="ARBA" id="ARBA00022840"/>
    </source>
</evidence>
<feature type="domain" description="PAS" evidence="11">
    <location>
        <begin position="44"/>
        <end position="88"/>
    </location>
</feature>
<accession>A0A3G3IPD6</accession>
<dbReference type="PANTHER" id="PTHR43065">
    <property type="entry name" value="SENSOR HISTIDINE KINASE"/>
    <property type="match status" value="1"/>
</dbReference>
<dbReference type="GO" id="GO:0000155">
    <property type="term" value="F:phosphorelay sensor kinase activity"/>
    <property type="evidence" value="ECO:0007669"/>
    <property type="project" value="InterPro"/>
</dbReference>